<evidence type="ECO:0000313" key="3">
    <source>
        <dbReference type="EMBL" id="AKB45508.1"/>
    </source>
</evidence>
<feature type="domain" description="ABC transporter" evidence="2">
    <location>
        <begin position="16"/>
        <end position="234"/>
    </location>
</feature>
<dbReference type="Proteomes" id="UP000033096">
    <property type="component" value="Chromosome"/>
</dbReference>
<dbReference type="RefSeq" id="WP_048122964.1">
    <property type="nucleotide sequence ID" value="NZ_CP009520.1"/>
</dbReference>
<evidence type="ECO:0000256" key="1">
    <source>
        <dbReference type="ARBA" id="ARBA00022448"/>
    </source>
</evidence>
<accession>A0A0E3Q7B6</accession>
<dbReference type="Pfam" id="PF00005">
    <property type="entry name" value="ABC_tran"/>
    <property type="match status" value="1"/>
</dbReference>
<dbReference type="PANTHER" id="PTHR24220:SF86">
    <property type="entry name" value="ABC TRANSPORTER ABCH.1"/>
    <property type="match status" value="1"/>
</dbReference>
<dbReference type="SUPFAM" id="SSF52540">
    <property type="entry name" value="P-loop containing nucleoside triphosphate hydrolases"/>
    <property type="match status" value="1"/>
</dbReference>
<keyword evidence="4" id="KW-1185">Reference proteome</keyword>
<dbReference type="PATRIC" id="fig|1434123.4.peg.3979"/>
<dbReference type="GO" id="GO:0022857">
    <property type="term" value="F:transmembrane transporter activity"/>
    <property type="evidence" value="ECO:0007669"/>
    <property type="project" value="TreeGrafter"/>
</dbReference>
<dbReference type="GO" id="GO:0005886">
    <property type="term" value="C:plasma membrane"/>
    <property type="evidence" value="ECO:0007669"/>
    <property type="project" value="TreeGrafter"/>
</dbReference>
<evidence type="ECO:0000259" key="2">
    <source>
        <dbReference type="PROSITE" id="PS50893"/>
    </source>
</evidence>
<dbReference type="GO" id="GO:0016887">
    <property type="term" value="F:ATP hydrolysis activity"/>
    <property type="evidence" value="ECO:0007669"/>
    <property type="project" value="InterPro"/>
</dbReference>
<sequence>MNIIKNSLPEDGFPIVDVSNVRESYVLGSLEIPVLSDVNLKTERREFLAIMGPSGPGKSTLVNLIDYLGRPTAGQALVKGHDLNRMPDQELVHLKELEVDFVFQTFNLVPYLTALENVLLPTFANSRINIDPTRSARELYEVIGIHNHMHHRPGELSGEQSQWVSIAPHINDPAIRLADDPTGNLYLRKGAEVLRIFKGLNNEGRTVVIVTHDPEIAKYANRVILVKDEIIQYN</sequence>
<dbReference type="PROSITE" id="PS50893">
    <property type="entry name" value="ABC_TRANSPORTER_2"/>
    <property type="match status" value="1"/>
</dbReference>
<dbReference type="InterPro" id="IPR015854">
    <property type="entry name" value="ABC_transpr_LolD-like"/>
</dbReference>
<dbReference type="EMBL" id="CP009520">
    <property type="protein sequence ID" value="AKB45508.1"/>
    <property type="molecule type" value="Genomic_DNA"/>
</dbReference>
<dbReference type="GO" id="GO:0005524">
    <property type="term" value="F:ATP binding"/>
    <property type="evidence" value="ECO:0007669"/>
    <property type="project" value="UniProtKB-KW"/>
</dbReference>
<protein>
    <submittedName>
        <fullName evidence="3">ABC transporter, ATP-binding protein</fullName>
    </submittedName>
</protein>
<evidence type="ECO:0000313" key="4">
    <source>
        <dbReference type="Proteomes" id="UP000033096"/>
    </source>
</evidence>
<dbReference type="Gene3D" id="3.40.50.300">
    <property type="entry name" value="P-loop containing nucleotide triphosphate hydrolases"/>
    <property type="match status" value="1"/>
</dbReference>
<keyword evidence="3" id="KW-0547">Nucleotide-binding</keyword>
<dbReference type="InterPro" id="IPR027417">
    <property type="entry name" value="P-loop_NTPase"/>
</dbReference>
<dbReference type="HOGENOM" id="CLU_000604_1_22_2"/>
<dbReference type="KEGG" id="mvc:MSVAZ_3239"/>
<keyword evidence="3" id="KW-0067">ATP-binding</keyword>
<dbReference type="CDD" id="cd03255">
    <property type="entry name" value="ABC_MJ0796_LolCDE_FtsE"/>
    <property type="match status" value="1"/>
</dbReference>
<dbReference type="STRING" id="1434123.MSVAZ_3239"/>
<dbReference type="AlphaFoldDB" id="A0A0E3Q7B6"/>
<name>A0A0E3Q7B6_9EURY</name>
<reference evidence="3 4" key="1">
    <citation type="submission" date="2014-07" db="EMBL/GenBank/DDBJ databases">
        <title>Methanogenic archaea and the global carbon cycle.</title>
        <authorList>
            <person name="Henriksen J.R."/>
            <person name="Luke J."/>
            <person name="Reinhart S."/>
            <person name="Benedict M.N."/>
            <person name="Youngblut N.D."/>
            <person name="Metcalf M.E."/>
            <person name="Whitaker R.J."/>
            <person name="Metcalf W.W."/>
        </authorList>
    </citation>
    <scope>NUCLEOTIDE SEQUENCE [LARGE SCALE GENOMIC DNA]</scope>
    <source>
        <strain evidence="3 4">Z-761</strain>
    </source>
</reference>
<proteinExistence type="predicted"/>
<dbReference type="InterPro" id="IPR003439">
    <property type="entry name" value="ABC_transporter-like_ATP-bd"/>
</dbReference>
<keyword evidence="1" id="KW-0813">Transport</keyword>
<dbReference type="InterPro" id="IPR017911">
    <property type="entry name" value="MacB-like_ATP-bd"/>
</dbReference>
<dbReference type="PANTHER" id="PTHR24220">
    <property type="entry name" value="IMPORT ATP-BINDING PROTEIN"/>
    <property type="match status" value="1"/>
</dbReference>
<organism evidence="3 4">
    <name type="scientific">Methanosarcina vacuolata Z-761</name>
    <dbReference type="NCBI Taxonomy" id="1434123"/>
    <lineage>
        <taxon>Archaea</taxon>
        <taxon>Methanobacteriati</taxon>
        <taxon>Methanobacteriota</taxon>
        <taxon>Stenosarchaea group</taxon>
        <taxon>Methanomicrobia</taxon>
        <taxon>Methanosarcinales</taxon>
        <taxon>Methanosarcinaceae</taxon>
        <taxon>Methanosarcina</taxon>
    </lineage>
</organism>
<gene>
    <name evidence="3" type="ORF">MSVAZ_3239</name>
</gene>
<dbReference type="GeneID" id="24811771"/>